<keyword evidence="3" id="KW-1185">Reference proteome</keyword>
<evidence type="ECO:0000256" key="1">
    <source>
        <dbReference type="SAM" id="SignalP"/>
    </source>
</evidence>
<feature type="chain" id="PRO_5039056054" evidence="1">
    <location>
        <begin position="26"/>
        <end position="122"/>
    </location>
</feature>
<accession>A0A1H8N629</accession>
<keyword evidence="1" id="KW-0732">Signal</keyword>
<dbReference type="OrthoDB" id="9926599at2"/>
<dbReference type="STRING" id="310780.SAMN05216267_102119"/>
<evidence type="ECO:0000313" key="2">
    <source>
        <dbReference type="EMBL" id="SEO24903.1"/>
    </source>
</evidence>
<sequence>MMGIRKKLATAAVAGGILAGSVAVAAPASATVVNVSCPTGGVTVYSNNGNGEADYCYVQQNGNTGPGWADIPGSWAVGSGANAGYVEDPYGWVPVRFTPGTMMLPDCPSGCSWTTRWVYITK</sequence>
<dbReference type="EMBL" id="FODD01000021">
    <property type="protein sequence ID" value="SEO24903.1"/>
    <property type="molecule type" value="Genomic_DNA"/>
</dbReference>
<proteinExistence type="predicted"/>
<dbReference type="RefSeq" id="WP_143080553.1">
    <property type="nucleotide sequence ID" value="NZ_FODD01000021.1"/>
</dbReference>
<dbReference type="AlphaFoldDB" id="A0A1H8N629"/>
<gene>
    <name evidence="2" type="ORF">SAMN05216267_102119</name>
</gene>
<dbReference type="Proteomes" id="UP000181951">
    <property type="component" value="Unassembled WGS sequence"/>
</dbReference>
<name>A0A1H8N629_9ACTN</name>
<feature type="signal peptide" evidence="1">
    <location>
        <begin position="1"/>
        <end position="25"/>
    </location>
</feature>
<protein>
    <submittedName>
        <fullName evidence="2">Uncharacterized protein</fullName>
    </submittedName>
</protein>
<reference evidence="2 3" key="1">
    <citation type="submission" date="2016-10" db="EMBL/GenBank/DDBJ databases">
        <authorList>
            <person name="de Groot N.N."/>
        </authorList>
    </citation>
    <scope>NUCLEOTIDE SEQUENCE [LARGE SCALE GENOMIC DNA]</scope>
    <source>
        <strain evidence="2 3">CGMCC 4.2026</strain>
    </source>
</reference>
<organism evidence="2 3">
    <name type="scientific">Actinacidiphila rubida</name>
    <dbReference type="NCBI Taxonomy" id="310780"/>
    <lineage>
        <taxon>Bacteria</taxon>
        <taxon>Bacillati</taxon>
        <taxon>Actinomycetota</taxon>
        <taxon>Actinomycetes</taxon>
        <taxon>Kitasatosporales</taxon>
        <taxon>Streptomycetaceae</taxon>
        <taxon>Actinacidiphila</taxon>
    </lineage>
</organism>
<evidence type="ECO:0000313" key="3">
    <source>
        <dbReference type="Proteomes" id="UP000181951"/>
    </source>
</evidence>